<organism evidence="1 2">
    <name type="scientific">Sinorhizobium fredii (strain HH103)</name>
    <dbReference type="NCBI Taxonomy" id="1117943"/>
    <lineage>
        <taxon>Bacteria</taxon>
        <taxon>Pseudomonadati</taxon>
        <taxon>Pseudomonadota</taxon>
        <taxon>Alphaproteobacteria</taxon>
        <taxon>Hyphomicrobiales</taxon>
        <taxon>Rhizobiaceae</taxon>
        <taxon>Sinorhizobium/Ensifer group</taxon>
        <taxon>Sinorhizobium</taxon>
    </lineage>
</organism>
<dbReference type="STRING" id="1117943.SFHH103_02117"/>
<dbReference type="KEGG" id="sfh:SFHH103_02117"/>
<dbReference type="eggNOG" id="COG1511">
    <property type="taxonomic scope" value="Bacteria"/>
</dbReference>
<evidence type="ECO:0000313" key="2">
    <source>
        <dbReference type="Proteomes" id="UP000007735"/>
    </source>
</evidence>
<gene>
    <name evidence="1" type="ordered locus">SFHH103_02117</name>
</gene>
<evidence type="ECO:0000313" key="1">
    <source>
        <dbReference type="EMBL" id="CCE96612.1"/>
    </source>
</evidence>
<dbReference type="AlphaFoldDB" id="G9A8N2"/>
<reference evidence="1 2" key="1">
    <citation type="journal article" date="2012" name="J. Bacteriol.">
        <title>Genome sequence of the soybean symbiont Sinorhizobium fredii HH103.</title>
        <authorList>
            <person name="Weidner S."/>
            <person name="Becker A."/>
            <person name="Bonilla I."/>
            <person name="Jaenicke S."/>
            <person name="Lloret J."/>
            <person name="Margaret I."/>
            <person name="Puhler A."/>
            <person name="Ruiz-Sainz J.E."/>
            <person name="Schneiker-Bekel S."/>
            <person name="Szczepanowski R."/>
            <person name="Vinardell J.M."/>
            <person name="Zehner S."/>
            <person name="Gottfert M."/>
        </authorList>
    </citation>
    <scope>NUCLEOTIDE SEQUENCE [LARGE SCALE GENOMIC DNA]</scope>
    <source>
        <strain evidence="1 2">HH103</strain>
    </source>
</reference>
<dbReference type="HOGENOM" id="CLU_1495051_0_0_5"/>
<dbReference type="Proteomes" id="UP000007735">
    <property type="component" value="Chromosome"/>
</dbReference>
<proteinExistence type="predicted"/>
<protein>
    <submittedName>
        <fullName evidence="1">Uncharacterized protein</fullName>
    </submittedName>
</protein>
<sequence length="180" mass="18294">MYRASVPTLGGGGLLGGLFGALFGLKDGGFVSKDMSPLRLARGGHVSGPGGPRDDKVPAYLSDGEFVVNADATRKNRAALEAINRGGVPRLADGKAVGRSLSAGGSGGGGSVTFAPTTQITVQGAGGSAEDQKALGDQLAAKVNDAMDAKMNEFMAKQMRSGGSLNRYVLADIGLRLMRP</sequence>
<dbReference type="PATRIC" id="fig|380.5.peg.2250"/>
<name>G9A8N2_SINF1</name>
<accession>G9A8N2</accession>
<dbReference type="EMBL" id="HE616890">
    <property type="protein sequence ID" value="CCE96612.1"/>
    <property type="molecule type" value="Genomic_DNA"/>
</dbReference>